<sequence length="89" mass="9578">MRQSALFTRLFLVTGVLGGLATLAYQPAPPARAAASKPEAVHVVPAFLIDRTPQPTASDVRNTVFGRDPPDHCFEPRSRANAHQRLACG</sequence>
<proteinExistence type="predicted"/>
<dbReference type="AlphaFoldDB" id="A0A6N8DL96"/>
<dbReference type="Proteomes" id="UP000439113">
    <property type="component" value="Unassembled WGS sequence"/>
</dbReference>
<feature type="signal peptide" evidence="2">
    <location>
        <begin position="1"/>
        <end position="24"/>
    </location>
</feature>
<keyword evidence="2" id="KW-0732">Signal</keyword>
<comment type="caution">
    <text evidence="3">The sequence shown here is derived from an EMBL/GenBank/DDBJ whole genome shotgun (WGS) entry which is preliminary data.</text>
</comment>
<dbReference type="RefSeq" id="WP_155445924.1">
    <property type="nucleotide sequence ID" value="NZ_JAOQNR010000006.1"/>
</dbReference>
<name>A0A6N8DL96_RHOAC</name>
<feature type="region of interest" description="Disordered" evidence="1">
    <location>
        <begin position="68"/>
        <end position="89"/>
    </location>
</feature>
<gene>
    <name evidence="3" type="ORF">GJ654_09550</name>
</gene>
<evidence type="ECO:0000256" key="1">
    <source>
        <dbReference type="SAM" id="MobiDB-lite"/>
    </source>
</evidence>
<feature type="compositionally biased region" description="Basic and acidic residues" evidence="1">
    <location>
        <begin position="68"/>
        <end position="78"/>
    </location>
</feature>
<protein>
    <submittedName>
        <fullName evidence="3">Uncharacterized protein</fullName>
    </submittedName>
</protein>
<dbReference type="OrthoDB" id="9965194at2"/>
<dbReference type="EMBL" id="WNKS01000006">
    <property type="protein sequence ID" value="MTV31239.1"/>
    <property type="molecule type" value="Genomic_DNA"/>
</dbReference>
<evidence type="ECO:0000313" key="4">
    <source>
        <dbReference type="Proteomes" id="UP000439113"/>
    </source>
</evidence>
<organism evidence="3 4">
    <name type="scientific">Rhodoblastus acidophilus</name>
    <name type="common">Rhodopseudomonas acidophila</name>
    <dbReference type="NCBI Taxonomy" id="1074"/>
    <lineage>
        <taxon>Bacteria</taxon>
        <taxon>Pseudomonadati</taxon>
        <taxon>Pseudomonadota</taxon>
        <taxon>Alphaproteobacteria</taxon>
        <taxon>Hyphomicrobiales</taxon>
        <taxon>Rhodoblastaceae</taxon>
        <taxon>Rhodoblastus</taxon>
    </lineage>
</organism>
<feature type="chain" id="PRO_5026993465" evidence="2">
    <location>
        <begin position="25"/>
        <end position="89"/>
    </location>
</feature>
<reference evidence="3 4" key="1">
    <citation type="submission" date="2019-11" db="EMBL/GenBank/DDBJ databases">
        <title>Whole-genome sequence of a Rhodoblastus acidophilus DSM 142.</title>
        <authorList>
            <person name="Kyndt J.A."/>
            <person name="Meyer T.E."/>
        </authorList>
    </citation>
    <scope>NUCLEOTIDE SEQUENCE [LARGE SCALE GENOMIC DNA]</scope>
    <source>
        <strain evidence="3 4">DSM 142</strain>
    </source>
</reference>
<accession>A0A6N8DL96</accession>
<evidence type="ECO:0000313" key="3">
    <source>
        <dbReference type="EMBL" id="MTV31239.1"/>
    </source>
</evidence>
<evidence type="ECO:0000256" key="2">
    <source>
        <dbReference type="SAM" id="SignalP"/>
    </source>
</evidence>